<evidence type="ECO:0000256" key="2">
    <source>
        <dbReference type="ARBA" id="ARBA00022692"/>
    </source>
</evidence>
<feature type="domain" description="ABC transporter" evidence="8">
    <location>
        <begin position="488"/>
        <end position="716"/>
    </location>
</feature>
<dbReference type="PANTHER" id="PTHR24221">
    <property type="entry name" value="ATP-BINDING CASSETTE SUB-FAMILY B"/>
    <property type="match status" value="1"/>
</dbReference>
<dbReference type="Proteomes" id="UP000307999">
    <property type="component" value="Unassembled WGS sequence"/>
</dbReference>
<feature type="domain" description="Peptidase C39" evidence="10">
    <location>
        <begin position="19"/>
        <end position="142"/>
    </location>
</feature>
<evidence type="ECO:0000256" key="6">
    <source>
        <dbReference type="ARBA" id="ARBA00023136"/>
    </source>
</evidence>
<dbReference type="GO" id="GO:0034040">
    <property type="term" value="F:ATPase-coupled lipid transmembrane transporter activity"/>
    <property type="evidence" value="ECO:0007669"/>
    <property type="project" value="TreeGrafter"/>
</dbReference>
<organism evidence="11 12">
    <name type="scientific">Thalassotalea mangrovi</name>
    <dbReference type="NCBI Taxonomy" id="2572245"/>
    <lineage>
        <taxon>Bacteria</taxon>
        <taxon>Pseudomonadati</taxon>
        <taxon>Pseudomonadota</taxon>
        <taxon>Gammaproteobacteria</taxon>
        <taxon>Alteromonadales</taxon>
        <taxon>Colwelliaceae</taxon>
        <taxon>Thalassotalea</taxon>
    </lineage>
</organism>
<dbReference type="PROSITE" id="PS50929">
    <property type="entry name" value="ABC_TM1F"/>
    <property type="match status" value="1"/>
</dbReference>
<dbReference type="PROSITE" id="PS50990">
    <property type="entry name" value="PEPTIDASE_C39"/>
    <property type="match status" value="1"/>
</dbReference>
<evidence type="ECO:0000256" key="4">
    <source>
        <dbReference type="ARBA" id="ARBA00022840"/>
    </source>
</evidence>
<dbReference type="GO" id="GO:0005524">
    <property type="term" value="F:ATP binding"/>
    <property type="evidence" value="ECO:0007669"/>
    <property type="project" value="UniProtKB-KW"/>
</dbReference>
<dbReference type="InterPro" id="IPR027417">
    <property type="entry name" value="P-loop_NTPase"/>
</dbReference>
<dbReference type="InterPro" id="IPR003439">
    <property type="entry name" value="ABC_transporter-like_ATP-bd"/>
</dbReference>
<evidence type="ECO:0000259" key="8">
    <source>
        <dbReference type="PROSITE" id="PS50893"/>
    </source>
</evidence>
<dbReference type="EMBL" id="SWDB01000017">
    <property type="protein sequence ID" value="TKB45633.1"/>
    <property type="molecule type" value="Genomic_DNA"/>
</dbReference>
<evidence type="ECO:0000259" key="9">
    <source>
        <dbReference type="PROSITE" id="PS50929"/>
    </source>
</evidence>
<feature type="domain" description="ABC transmembrane type-1" evidence="9">
    <location>
        <begin position="176"/>
        <end position="455"/>
    </location>
</feature>
<reference evidence="11 12" key="1">
    <citation type="submission" date="2019-04" db="EMBL/GenBank/DDBJ databases">
        <title>Thalassotalea guangxiensis sp. nov., isolated from sediment of the coastal wetland.</title>
        <authorList>
            <person name="Zheng S."/>
            <person name="Zhang D."/>
        </authorList>
    </citation>
    <scope>NUCLEOTIDE SEQUENCE [LARGE SCALE GENOMIC DNA]</scope>
    <source>
        <strain evidence="11 12">ZS-4</strain>
    </source>
</reference>
<evidence type="ECO:0000313" key="11">
    <source>
        <dbReference type="EMBL" id="TKB45633.1"/>
    </source>
</evidence>
<dbReference type="SUPFAM" id="SSF90123">
    <property type="entry name" value="ABC transporter transmembrane region"/>
    <property type="match status" value="1"/>
</dbReference>
<dbReference type="GO" id="GO:0140359">
    <property type="term" value="F:ABC-type transporter activity"/>
    <property type="evidence" value="ECO:0007669"/>
    <property type="project" value="InterPro"/>
</dbReference>
<keyword evidence="5 7" id="KW-1133">Transmembrane helix</keyword>
<dbReference type="SMART" id="SM00382">
    <property type="entry name" value="AAA"/>
    <property type="match status" value="1"/>
</dbReference>
<name>A0A4U1B5J6_9GAMM</name>
<feature type="transmembrane region" description="Helical" evidence="7">
    <location>
        <begin position="176"/>
        <end position="196"/>
    </location>
</feature>
<dbReference type="InterPro" id="IPR003593">
    <property type="entry name" value="AAA+_ATPase"/>
</dbReference>
<dbReference type="GO" id="GO:0016887">
    <property type="term" value="F:ATP hydrolysis activity"/>
    <property type="evidence" value="ECO:0007669"/>
    <property type="project" value="InterPro"/>
</dbReference>
<gene>
    <name evidence="11" type="ORF">E8M12_07635</name>
</gene>
<feature type="transmembrane region" description="Helical" evidence="7">
    <location>
        <begin position="208"/>
        <end position="230"/>
    </location>
</feature>
<keyword evidence="12" id="KW-1185">Reference proteome</keyword>
<dbReference type="GO" id="GO:0005886">
    <property type="term" value="C:plasma membrane"/>
    <property type="evidence" value="ECO:0007669"/>
    <property type="project" value="UniProtKB-SubCell"/>
</dbReference>
<dbReference type="GO" id="GO:0008233">
    <property type="term" value="F:peptidase activity"/>
    <property type="evidence" value="ECO:0007669"/>
    <property type="project" value="InterPro"/>
</dbReference>
<dbReference type="CDD" id="cd18567">
    <property type="entry name" value="ABC_6TM_CvaB_RaxB_like"/>
    <property type="match status" value="1"/>
</dbReference>
<keyword evidence="2 7" id="KW-0812">Transmembrane</keyword>
<evidence type="ECO:0000256" key="7">
    <source>
        <dbReference type="SAM" id="Phobius"/>
    </source>
</evidence>
<feature type="transmembrane region" description="Helical" evidence="7">
    <location>
        <begin position="410"/>
        <end position="435"/>
    </location>
</feature>
<proteinExistence type="predicted"/>
<dbReference type="GO" id="GO:0006508">
    <property type="term" value="P:proteolysis"/>
    <property type="evidence" value="ECO:0007669"/>
    <property type="project" value="InterPro"/>
</dbReference>
<dbReference type="Pfam" id="PF00664">
    <property type="entry name" value="ABC_membrane"/>
    <property type="match status" value="1"/>
</dbReference>
<evidence type="ECO:0000313" key="12">
    <source>
        <dbReference type="Proteomes" id="UP000307999"/>
    </source>
</evidence>
<feature type="transmembrane region" description="Helical" evidence="7">
    <location>
        <begin position="312"/>
        <end position="330"/>
    </location>
</feature>
<dbReference type="Gene3D" id="3.40.50.300">
    <property type="entry name" value="P-loop containing nucleotide triphosphate hydrolases"/>
    <property type="match status" value="1"/>
</dbReference>
<dbReference type="AlphaFoldDB" id="A0A4U1B5J6"/>
<dbReference type="InterPro" id="IPR036640">
    <property type="entry name" value="ABC1_TM_sf"/>
</dbReference>
<dbReference type="PROSITE" id="PS50893">
    <property type="entry name" value="ABC_TRANSPORTER_2"/>
    <property type="match status" value="1"/>
</dbReference>
<evidence type="ECO:0000256" key="3">
    <source>
        <dbReference type="ARBA" id="ARBA00022741"/>
    </source>
</evidence>
<dbReference type="Pfam" id="PF00005">
    <property type="entry name" value="ABC_tran"/>
    <property type="match status" value="1"/>
</dbReference>
<dbReference type="Gene3D" id="3.90.70.10">
    <property type="entry name" value="Cysteine proteinases"/>
    <property type="match status" value="1"/>
</dbReference>
<evidence type="ECO:0000256" key="5">
    <source>
        <dbReference type="ARBA" id="ARBA00022989"/>
    </source>
</evidence>
<keyword evidence="4" id="KW-0067">ATP-binding</keyword>
<evidence type="ECO:0000259" key="10">
    <source>
        <dbReference type="PROSITE" id="PS50990"/>
    </source>
</evidence>
<keyword evidence="6 7" id="KW-0472">Membrane</keyword>
<dbReference type="RefSeq" id="WP_136735499.1">
    <property type="nucleotide sequence ID" value="NZ_SWDB01000017.1"/>
</dbReference>
<feature type="transmembrane region" description="Helical" evidence="7">
    <location>
        <begin position="287"/>
        <end position="306"/>
    </location>
</feature>
<dbReference type="Gene3D" id="1.20.1560.10">
    <property type="entry name" value="ABC transporter type 1, transmembrane domain"/>
    <property type="match status" value="1"/>
</dbReference>
<dbReference type="Pfam" id="PF03412">
    <property type="entry name" value="Peptidase_C39"/>
    <property type="match status" value="1"/>
</dbReference>
<sequence>MAATPLNFSLQRKVPIILQNEIAECALACLAMVAGYHGHNLDMPAIRKYQAAGLNGMTLQQMMTVAEQLELAPRALQCPIADISQLRFPCILHWDMNHFIVLSKIKGKGSRARYYINDPARGSRVITQQEFASHYTGICLELTPTGSFREQNIHTRLKFFQLWSKCTGMITSVSKLIVLSLMLQLFVLIAPYYMQWVVDEVLVSFDHALLVILAIGFSFLVLISALTNALRSWLIVRISSVLNLQVGLNLFSHLLRLPMTFFESRHIGDLVSRFGSLAQIRERLTHGFVETLVDGVMAIALLIMMFVYSPKLSFIVLAVVAIYTLIRFLLYRPLHSATQQLIQSSANEQSHFLETARSMQTLKLLGQEAQRQSAWQHRFAEIMNNEIRLGRLTISFETSNKLLFGLENVLIIYLAAKMVMTASITVGMLLAFIAYKNQFTTRMMNLIEQLIQFKMMRLHLDRVADIALHDVEANRHGNASVLKPKGNIQLIDVCFDYQGQSSAKRPILNGINLTIDAGQSIAIAGPSGTGKSTLMKIMLGLIQPTHGKVLLDGRDITQLGLLNYRQCIAAVLQDDTLLAGSIADNICAFEAPANPLKIEQSAKVAAIHHDIEQMTMGYQSLVGDMGTSLSGGQVQRVLLARALYRQPCILFLDEATSHLDKETEAQISRQVSGMEMTRIIIAHRQETLNTADVVYYLSDGQLRREPKVQEQRVNQS</sequence>
<dbReference type="InterPro" id="IPR039421">
    <property type="entry name" value="Type_1_exporter"/>
</dbReference>
<dbReference type="InterPro" id="IPR005074">
    <property type="entry name" value="Peptidase_C39"/>
</dbReference>
<dbReference type="PANTHER" id="PTHR24221:SF606">
    <property type="entry name" value="COLICIN V SECRETION-PROCESSING ATP-BINDING PROTEIN"/>
    <property type="match status" value="1"/>
</dbReference>
<dbReference type="SUPFAM" id="SSF52540">
    <property type="entry name" value="P-loop containing nucleoside triphosphate hydrolases"/>
    <property type="match status" value="1"/>
</dbReference>
<comment type="caution">
    <text evidence="11">The sequence shown here is derived from an EMBL/GenBank/DDBJ whole genome shotgun (WGS) entry which is preliminary data.</text>
</comment>
<comment type="subcellular location">
    <subcellularLocation>
        <location evidence="1">Cell membrane</location>
        <topology evidence="1">Multi-pass membrane protein</topology>
    </subcellularLocation>
</comment>
<evidence type="ECO:0000256" key="1">
    <source>
        <dbReference type="ARBA" id="ARBA00004651"/>
    </source>
</evidence>
<protein>
    <submittedName>
        <fullName evidence="11">Peptidase domain-containing ABC transporter</fullName>
    </submittedName>
</protein>
<dbReference type="InterPro" id="IPR011527">
    <property type="entry name" value="ABC1_TM_dom"/>
</dbReference>
<accession>A0A4U1B5J6</accession>
<dbReference type="OrthoDB" id="9782586at2"/>
<keyword evidence="3" id="KW-0547">Nucleotide-binding</keyword>